<name>A0A392R6V3_9FABA</name>
<organism evidence="1 2">
    <name type="scientific">Trifolium medium</name>
    <dbReference type="NCBI Taxonomy" id="97028"/>
    <lineage>
        <taxon>Eukaryota</taxon>
        <taxon>Viridiplantae</taxon>
        <taxon>Streptophyta</taxon>
        <taxon>Embryophyta</taxon>
        <taxon>Tracheophyta</taxon>
        <taxon>Spermatophyta</taxon>
        <taxon>Magnoliopsida</taxon>
        <taxon>eudicotyledons</taxon>
        <taxon>Gunneridae</taxon>
        <taxon>Pentapetalae</taxon>
        <taxon>rosids</taxon>
        <taxon>fabids</taxon>
        <taxon>Fabales</taxon>
        <taxon>Fabaceae</taxon>
        <taxon>Papilionoideae</taxon>
        <taxon>50 kb inversion clade</taxon>
        <taxon>NPAAA clade</taxon>
        <taxon>Hologalegina</taxon>
        <taxon>IRL clade</taxon>
        <taxon>Trifolieae</taxon>
        <taxon>Trifolium</taxon>
    </lineage>
</organism>
<evidence type="ECO:0000313" key="2">
    <source>
        <dbReference type="Proteomes" id="UP000265520"/>
    </source>
</evidence>
<dbReference type="Proteomes" id="UP000265520">
    <property type="component" value="Unassembled WGS sequence"/>
</dbReference>
<accession>A0A392R6V3</accession>
<evidence type="ECO:0000313" key="1">
    <source>
        <dbReference type="EMBL" id="MCI32321.1"/>
    </source>
</evidence>
<feature type="non-terminal residue" evidence="1">
    <location>
        <position position="132"/>
    </location>
</feature>
<comment type="caution">
    <text evidence="1">The sequence shown here is derived from an EMBL/GenBank/DDBJ whole genome shotgun (WGS) entry which is preliminary data.</text>
</comment>
<dbReference type="EMBL" id="LXQA010194561">
    <property type="protein sequence ID" value="MCI32321.1"/>
    <property type="molecule type" value="Genomic_DNA"/>
</dbReference>
<reference evidence="1 2" key="1">
    <citation type="journal article" date="2018" name="Front. Plant Sci.">
        <title>Red Clover (Trifolium pratense) and Zigzag Clover (T. medium) - A Picture of Genomic Similarities and Differences.</title>
        <authorList>
            <person name="Dluhosova J."/>
            <person name="Istvanek J."/>
            <person name="Nedelnik J."/>
            <person name="Repkova J."/>
        </authorList>
    </citation>
    <scope>NUCLEOTIDE SEQUENCE [LARGE SCALE GENOMIC DNA]</scope>
    <source>
        <strain evidence="2">cv. 10/8</strain>
        <tissue evidence="1">Leaf</tissue>
    </source>
</reference>
<dbReference type="AlphaFoldDB" id="A0A392R6V3"/>
<protein>
    <submittedName>
        <fullName evidence="1">Uncharacterized protein</fullName>
    </submittedName>
</protein>
<sequence length="132" mass="15529">MRQRRWMEYLKDFDFDLKYHPGKANVVTDALSRKTLHVSELMMYKCNLIENFRNLNLNIVDAEDGLVMNKLEISCDLRDKIVQAQMDDPDLQRRINNPEFFIATDGAIHYSGRLCVQNDVELKRLILSEAHK</sequence>
<proteinExistence type="predicted"/>
<keyword evidence="2" id="KW-1185">Reference proteome</keyword>